<evidence type="ECO:0000313" key="3">
    <source>
        <dbReference type="Proteomes" id="UP000176651"/>
    </source>
</evidence>
<dbReference type="Proteomes" id="UP000176651">
    <property type="component" value="Unassembled WGS sequence"/>
</dbReference>
<reference evidence="2 3" key="1">
    <citation type="journal article" date="2016" name="Nat. Commun.">
        <title>Thousands of microbial genomes shed light on interconnected biogeochemical processes in an aquifer system.</title>
        <authorList>
            <person name="Anantharaman K."/>
            <person name="Brown C.T."/>
            <person name="Hug L.A."/>
            <person name="Sharon I."/>
            <person name="Castelle C.J."/>
            <person name="Probst A.J."/>
            <person name="Thomas B.C."/>
            <person name="Singh A."/>
            <person name="Wilkins M.J."/>
            <person name="Karaoz U."/>
            <person name="Brodie E.L."/>
            <person name="Williams K.H."/>
            <person name="Hubbard S.S."/>
            <person name="Banfield J.F."/>
        </authorList>
    </citation>
    <scope>NUCLEOTIDE SEQUENCE [LARGE SCALE GENOMIC DNA]</scope>
</reference>
<feature type="transmembrane region" description="Helical" evidence="1">
    <location>
        <begin position="337"/>
        <end position="356"/>
    </location>
</feature>
<protein>
    <recommendedName>
        <fullName evidence="4">Glycosyltransferase RgtA/B/C/D-like domain-containing protein</fullName>
    </recommendedName>
</protein>
<feature type="transmembrane region" description="Helical" evidence="1">
    <location>
        <begin position="12"/>
        <end position="30"/>
    </location>
</feature>
<evidence type="ECO:0000256" key="1">
    <source>
        <dbReference type="SAM" id="Phobius"/>
    </source>
</evidence>
<feature type="transmembrane region" description="Helical" evidence="1">
    <location>
        <begin position="119"/>
        <end position="152"/>
    </location>
</feature>
<proteinExistence type="predicted"/>
<sequence length="497" mass="56482">MKILKLLKATDWRVNLFVMLAGAFTVLLAARPPLDPDLGWHLRNGQDVLLFGAPPGDLYSHTMAGYPWISHEWLTDVLIYLVNHYWGLLALSIIFALITFAAYFIAARVAKTRIESAMVAIMVAGLVALPILGIRPQMLTLLGLAATLWLLFRWRENPSSRIIYWLVPLTLLWVNMHGGFAAGLILAGVFGALELSKYLLKKYRPGSVSGPVLPAKRIWELAGVGLASLAVTFINPYTWRIYEELFRTIFNEVVRTGIAEWLPVAFSNPQSYNLTIYSIFVGVLLAFSWRRLDSTKIGIGVVFFFISIASWRNMPLFPLVTLPLVSEMIEVLSPKGIYYYLRSWWVILALLAVVGYSGRERFYTVIPLSTNEALVQLVGKYPYSAVQYIKEHKLPGKLFNEYNWGGYLIWKLPEKKVFIDGRMAIWKTSEQDVFQEYLITSNAGTAAPTILDKYDVDLALVYTQKPLAQYLVAYPDEWRLIYQDKLASLFQRISKNN</sequence>
<dbReference type="AlphaFoldDB" id="A0A1F4NSW7"/>
<keyword evidence="1" id="KW-0812">Transmembrane</keyword>
<keyword evidence="1" id="KW-1133">Transmembrane helix</keyword>
<feature type="transmembrane region" description="Helical" evidence="1">
    <location>
        <begin position="271"/>
        <end position="289"/>
    </location>
</feature>
<gene>
    <name evidence="2" type="ORF">A2V68_01635</name>
</gene>
<feature type="transmembrane region" description="Helical" evidence="1">
    <location>
        <begin position="85"/>
        <end position="107"/>
    </location>
</feature>
<comment type="caution">
    <text evidence="2">The sequence shown here is derived from an EMBL/GenBank/DDBJ whole genome shotgun (WGS) entry which is preliminary data.</text>
</comment>
<name>A0A1F4NSW7_UNCK3</name>
<organism evidence="2 3">
    <name type="scientific">candidate division Kazan bacterium RBG_13_50_9</name>
    <dbReference type="NCBI Taxonomy" id="1798535"/>
    <lineage>
        <taxon>Bacteria</taxon>
        <taxon>Bacteria division Kazan-3B-28</taxon>
    </lineage>
</organism>
<keyword evidence="1" id="KW-0472">Membrane</keyword>
<evidence type="ECO:0000313" key="2">
    <source>
        <dbReference type="EMBL" id="OGB74398.1"/>
    </source>
</evidence>
<dbReference type="STRING" id="1798535.A2V68_01635"/>
<feature type="transmembrane region" description="Helical" evidence="1">
    <location>
        <begin position="172"/>
        <end position="196"/>
    </location>
</feature>
<dbReference type="EMBL" id="META01000002">
    <property type="protein sequence ID" value="OGB74398.1"/>
    <property type="molecule type" value="Genomic_DNA"/>
</dbReference>
<feature type="transmembrane region" description="Helical" evidence="1">
    <location>
        <begin position="301"/>
        <end position="325"/>
    </location>
</feature>
<accession>A0A1F4NSW7</accession>
<evidence type="ECO:0008006" key="4">
    <source>
        <dbReference type="Google" id="ProtNLM"/>
    </source>
</evidence>